<sequence length="98" mass="10304">MNGSVAEEGSSAEGLAAEPLAAEQLPPPPSRRKSVGDVQQKRGFGSASHLAGASSETRPGVSSSRCPQKSFPRRPNEVPTAKTSILLHIAVRPLLNQY</sequence>
<gene>
    <name evidence="2" type="ORF">FIC87_01665</name>
</gene>
<dbReference type="EMBL" id="VEVP01000003">
    <property type="protein sequence ID" value="TNU94897.1"/>
    <property type="molecule type" value="Genomic_DNA"/>
</dbReference>
<dbReference type="Proteomes" id="UP000312594">
    <property type="component" value="Unassembled WGS sequence"/>
</dbReference>
<accession>A0A5C5C705</accession>
<organism evidence="2 3">
    <name type="scientific">Eggerthella lenta</name>
    <name type="common">Eubacterium lentum</name>
    <dbReference type="NCBI Taxonomy" id="84112"/>
    <lineage>
        <taxon>Bacteria</taxon>
        <taxon>Bacillati</taxon>
        <taxon>Actinomycetota</taxon>
        <taxon>Coriobacteriia</taxon>
        <taxon>Eggerthellales</taxon>
        <taxon>Eggerthellaceae</taxon>
        <taxon>Eggerthella</taxon>
    </lineage>
</organism>
<evidence type="ECO:0000256" key="1">
    <source>
        <dbReference type="SAM" id="MobiDB-lite"/>
    </source>
</evidence>
<feature type="region of interest" description="Disordered" evidence="1">
    <location>
        <begin position="1"/>
        <end position="82"/>
    </location>
</feature>
<evidence type="ECO:0000313" key="3">
    <source>
        <dbReference type="Proteomes" id="UP000312594"/>
    </source>
</evidence>
<feature type="compositionally biased region" description="Low complexity" evidence="1">
    <location>
        <begin position="1"/>
        <end position="24"/>
    </location>
</feature>
<comment type="caution">
    <text evidence="2">The sequence shown here is derived from an EMBL/GenBank/DDBJ whole genome shotgun (WGS) entry which is preliminary data.</text>
</comment>
<evidence type="ECO:0000313" key="2">
    <source>
        <dbReference type="EMBL" id="TNU94897.1"/>
    </source>
</evidence>
<reference evidence="2 3" key="1">
    <citation type="journal article" date="2005" name="Appl. Environ. Microbiol.">
        <title>Intestinal bacterial communities that produce active estrogen-like compounds enterodiol and enterolactone in humans.</title>
        <authorList>
            <person name="Clavel T."/>
            <person name="Henderson G."/>
            <person name="Alpert C.A."/>
            <person name="Philippe C."/>
            <person name="Rigottier-Gois L."/>
            <person name="Dore J."/>
            <person name="Blaut M."/>
        </authorList>
    </citation>
    <scope>NUCLEOTIDE SEQUENCE [LARGE SCALE GENOMIC DNA]</scope>
    <source>
        <strain evidence="2 3">SECO-MT75m2</strain>
    </source>
</reference>
<name>A0A5C5C705_EGGLN</name>
<protein>
    <submittedName>
        <fullName evidence="2">Uncharacterized protein</fullName>
    </submittedName>
</protein>
<dbReference type="RefSeq" id="WP_139912047.1">
    <property type="nucleotide sequence ID" value="NZ_VEVP01000003.1"/>
</dbReference>
<proteinExistence type="predicted"/>
<dbReference type="AlphaFoldDB" id="A0A5C5C705"/>
<feature type="compositionally biased region" description="Polar residues" evidence="1">
    <location>
        <begin position="54"/>
        <end position="67"/>
    </location>
</feature>